<dbReference type="Gene3D" id="2.30.30.830">
    <property type="match status" value="1"/>
</dbReference>
<dbReference type="Proteomes" id="UP000190435">
    <property type="component" value="Unassembled WGS sequence"/>
</dbReference>
<evidence type="ECO:0000313" key="3">
    <source>
        <dbReference type="Proteomes" id="UP000190435"/>
    </source>
</evidence>
<organism evidence="2 3">
    <name type="scientific">Moraxella caviae</name>
    <dbReference type="NCBI Taxonomy" id="34060"/>
    <lineage>
        <taxon>Bacteria</taxon>
        <taxon>Pseudomonadati</taxon>
        <taxon>Pseudomonadota</taxon>
        <taxon>Gammaproteobacteria</taxon>
        <taxon>Moraxellales</taxon>
        <taxon>Moraxellaceae</taxon>
        <taxon>Moraxella</taxon>
    </lineage>
</organism>
<sequence>MLMAVLAVVLIAVLMANAMENFNNQGTTMRANLSIKPQVLKERTITSLKIGALAFVLGVAGCADSTHEQALQAAEQKLADVSLLPAKPTIMPMPAVSAPVMPDLGAKNPFASGLVRPAPSETLPSSPNGTPPTTTSVLPAPPPPLGKPVPPPAPRTLEPLERYELASLRYRGILSERGALTAIVAAPDGTAHPVKVGQYLGRNHGRVQHIDGEKITLSKLVQAPDGQYYQVAAYLGFSP</sequence>
<feature type="compositionally biased region" description="Low complexity" evidence="1">
    <location>
        <begin position="124"/>
        <end position="138"/>
    </location>
</feature>
<accession>A0A1S9ZXA8</accession>
<dbReference type="OrthoDB" id="5296580at2"/>
<evidence type="ECO:0000256" key="1">
    <source>
        <dbReference type="SAM" id="MobiDB-lite"/>
    </source>
</evidence>
<keyword evidence="3" id="KW-1185">Reference proteome</keyword>
<gene>
    <name evidence="2" type="ORF">B0181_09110</name>
</gene>
<proteinExistence type="predicted"/>
<evidence type="ECO:0000313" key="2">
    <source>
        <dbReference type="EMBL" id="OOR88095.1"/>
    </source>
</evidence>
<dbReference type="Pfam" id="PF04351">
    <property type="entry name" value="PilP"/>
    <property type="match status" value="1"/>
</dbReference>
<dbReference type="STRING" id="34060.B0181_09110"/>
<dbReference type="EMBL" id="MUXU01000056">
    <property type="protein sequence ID" value="OOR88095.1"/>
    <property type="molecule type" value="Genomic_DNA"/>
</dbReference>
<comment type="caution">
    <text evidence="2">The sequence shown here is derived from an EMBL/GenBank/DDBJ whole genome shotgun (WGS) entry which is preliminary data.</text>
</comment>
<dbReference type="InterPro" id="IPR007446">
    <property type="entry name" value="PilP"/>
</dbReference>
<reference evidence="2" key="1">
    <citation type="submission" date="2017-02" db="EMBL/GenBank/DDBJ databases">
        <title>Draft genome sequence of Moraxella caviae CCUG 355 type strain.</title>
        <authorList>
            <person name="Engstrom-Jakobsson H."/>
            <person name="Salva-Serra F."/>
            <person name="Thorell K."/>
            <person name="Gonzales-Siles L."/>
            <person name="Karlsson R."/>
            <person name="Boulund F."/>
            <person name="Engstrand L."/>
            <person name="Moore E."/>
        </authorList>
    </citation>
    <scope>NUCLEOTIDE SEQUENCE [LARGE SCALE GENOMIC DNA]</scope>
    <source>
        <strain evidence="2">CCUG 355</strain>
    </source>
</reference>
<evidence type="ECO:0008006" key="4">
    <source>
        <dbReference type="Google" id="ProtNLM"/>
    </source>
</evidence>
<dbReference type="AlphaFoldDB" id="A0A1S9ZXA8"/>
<feature type="compositionally biased region" description="Pro residues" evidence="1">
    <location>
        <begin position="139"/>
        <end position="154"/>
    </location>
</feature>
<feature type="region of interest" description="Disordered" evidence="1">
    <location>
        <begin position="111"/>
        <end position="156"/>
    </location>
</feature>
<protein>
    <recommendedName>
        <fullName evidence="4">Pilus assembly protein PilP</fullName>
    </recommendedName>
</protein>
<name>A0A1S9ZXA8_9GAMM</name>